<proteinExistence type="predicted"/>
<sequence>MSSEAHSAADPTVKVVLEPTFISEPPRALPDNVALLEAHTIILAQNYGNATALYLTCIPRIEDMEDKRGVFFNLEARHKSMQKKLDDMKVRVEKITEEELISHFISLGPKGWAEAVRRDFERRILEEEWRLSSVKEWVDKQTFGFIQHNIVHETETFYALVDDISLALHDKAKATTNTYCTLHPALVRLCATEDLAEYQVIRFEVLELFGRHCTAVDEYGKAIDQIKVDDLVKLVIVTGIVEEEKAKKAIEDEMEAQKACYQKFMKNAGLIREGVNYEQEIGLWLRLKNKVEKRRKAT</sequence>
<dbReference type="AlphaFoldDB" id="A0A6A6SMP8"/>
<accession>A0A6A6SMP8</accession>
<organism evidence="1 2">
    <name type="scientific">Lophiostoma macrostomum CBS 122681</name>
    <dbReference type="NCBI Taxonomy" id="1314788"/>
    <lineage>
        <taxon>Eukaryota</taxon>
        <taxon>Fungi</taxon>
        <taxon>Dikarya</taxon>
        <taxon>Ascomycota</taxon>
        <taxon>Pezizomycotina</taxon>
        <taxon>Dothideomycetes</taxon>
        <taxon>Pleosporomycetidae</taxon>
        <taxon>Pleosporales</taxon>
        <taxon>Lophiostomataceae</taxon>
        <taxon>Lophiostoma</taxon>
    </lineage>
</organism>
<gene>
    <name evidence="1" type="ORF">K491DRAFT_721923</name>
</gene>
<name>A0A6A6SMP8_9PLEO</name>
<dbReference type="Proteomes" id="UP000799324">
    <property type="component" value="Unassembled WGS sequence"/>
</dbReference>
<evidence type="ECO:0000313" key="2">
    <source>
        <dbReference type="Proteomes" id="UP000799324"/>
    </source>
</evidence>
<dbReference type="EMBL" id="MU004504">
    <property type="protein sequence ID" value="KAF2649165.1"/>
    <property type="molecule type" value="Genomic_DNA"/>
</dbReference>
<protein>
    <submittedName>
        <fullName evidence="1">Uncharacterized protein</fullName>
    </submittedName>
</protein>
<reference evidence="1" key="1">
    <citation type="journal article" date="2020" name="Stud. Mycol.">
        <title>101 Dothideomycetes genomes: a test case for predicting lifestyles and emergence of pathogens.</title>
        <authorList>
            <person name="Haridas S."/>
            <person name="Albert R."/>
            <person name="Binder M."/>
            <person name="Bloem J."/>
            <person name="Labutti K."/>
            <person name="Salamov A."/>
            <person name="Andreopoulos B."/>
            <person name="Baker S."/>
            <person name="Barry K."/>
            <person name="Bills G."/>
            <person name="Bluhm B."/>
            <person name="Cannon C."/>
            <person name="Castanera R."/>
            <person name="Culley D."/>
            <person name="Daum C."/>
            <person name="Ezra D."/>
            <person name="Gonzalez J."/>
            <person name="Henrissat B."/>
            <person name="Kuo A."/>
            <person name="Liang C."/>
            <person name="Lipzen A."/>
            <person name="Lutzoni F."/>
            <person name="Magnuson J."/>
            <person name="Mondo S."/>
            <person name="Nolan M."/>
            <person name="Ohm R."/>
            <person name="Pangilinan J."/>
            <person name="Park H.-J."/>
            <person name="Ramirez L."/>
            <person name="Alfaro M."/>
            <person name="Sun H."/>
            <person name="Tritt A."/>
            <person name="Yoshinaga Y."/>
            <person name="Zwiers L.-H."/>
            <person name="Turgeon B."/>
            <person name="Goodwin S."/>
            <person name="Spatafora J."/>
            <person name="Crous P."/>
            <person name="Grigoriev I."/>
        </authorList>
    </citation>
    <scope>NUCLEOTIDE SEQUENCE</scope>
    <source>
        <strain evidence="1">CBS 122681</strain>
    </source>
</reference>
<evidence type="ECO:0000313" key="1">
    <source>
        <dbReference type="EMBL" id="KAF2649165.1"/>
    </source>
</evidence>
<keyword evidence="2" id="KW-1185">Reference proteome</keyword>